<dbReference type="AlphaFoldDB" id="A0A7M5XQ56"/>
<dbReference type="Pfam" id="PF07679">
    <property type="entry name" value="I-set"/>
    <property type="match status" value="1"/>
</dbReference>
<sequence>SKYVNIEIEGKPVITDFESMKEGLVGKPLSLHCNVKGSPKPLVRWMRWGSRVTSSQSMKVLSNGTLLIGSFSANEEGEFECHAQNSFGRTSKKVYVKSIEPPVISPVKVDPAIAGSRVLFTCTCNRGSSDDLTITWYKDGILANQIDGIEKQIGNRYTSNIFIEKVNAKHHGRYTCIARNRAGEMSRFQDFVVYEKALFKDEPKDTSVLYKHSTSLACLATGFPAPQIIWMKKSPDDFFEPIQLSNRVQQLNNGTLHITMTTGLDDGEYACKAFFDTKQPVFIPPKMSRTAH</sequence>
<evidence type="ECO:0000256" key="1">
    <source>
        <dbReference type="ARBA" id="ARBA00023319"/>
    </source>
</evidence>
<name>A0A7M5XQ56_9CNID</name>
<proteinExistence type="predicted"/>
<dbReference type="InterPro" id="IPR007110">
    <property type="entry name" value="Ig-like_dom"/>
</dbReference>
<dbReference type="PANTHER" id="PTHR10075:SF100">
    <property type="entry name" value="FASCICLIN-2"/>
    <property type="match status" value="1"/>
</dbReference>
<dbReference type="Proteomes" id="UP000594262">
    <property type="component" value="Unplaced"/>
</dbReference>
<dbReference type="EnsemblMetazoa" id="CLYHEMT026153.1">
    <property type="protein sequence ID" value="CLYHEMP026153.1"/>
    <property type="gene ID" value="CLYHEMG026153"/>
</dbReference>
<dbReference type="SMART" id="SM00408">
    <property type="entry name" value="IGc2"/>
    <property type="match status" value="3"/>
</dbReference>
<feature type="domain" description="Ig-like" evidence="2">
    <location>
        <begin position="12"/>
        <end position="97"/>
    </location>
</feature>
<dbReference type="Gene3D" id="2.60.40.10">
    <property type="entry name" value="Immunoglobulins"/>
    <property type="match status" value="3"/>
</dbReference>
<dbReference type="GO" id="GO:0030424">
    <property type="term" value="C:axon"/>
    <property type="evidence" value="ECO:0007669"/>
    <property type="project" value="TreeGrafter"/>
</dbReference>
<dbReference type="SUPFAM" id="SSF48726">
    <property type="entry name" value="Immunoglobulin"/>
    <property type="match status" value="3"/>
</dbReference>
<dbReference type="InterPro" id="IPR036179">
    <property type="entry name" value="Ig-like_dom_sf"/>
</dbReference>
<dbReference type="GO" id="GO:0007156">
    <property type="term" value="P:homophilic cell adhesion via plasma membrane adhesion molecules"/>
    <property type="evidence" value="ECO:0007669"/>
    <property type="project" value="TreeGrafter"/>
</dbReference>
<dbReference type="OrthoDB" id="5981886at2759"/>
<reference evidence="3" key="1">
    <citation type="submission" date="2021-01" db="UniProtKB">
        <authorList>
            <consortium name="EnsemblMetazoa"/>
        </authorList>
    </citation>
    <scope>IDENTIFICATION</scope>
</reference>
<feature type="domain" description="Ig-like" evidence="2">
    <location>
        <begin position="101"/>
        <end position="186"/>
    </location>
</feature>
<protein>
    <recommendedName>
        <fullName evidence="2">Ig-like domain-containing protein</fullName>
    </recommendedName>
</protein>
<dbReference type="PANTHER" id="PTHR10075">
    <property type="entry name" value="BASIGIN RELATED"/>
    <property type="match status" value="1"/>
</dbReference>
<dbReference type="GO" id="GO:0007411">
    <property type="term" value="P:axon guidance"/>
    <property type="evidence" value="ECO:0007669"/>
    <property type="project" value="TreeGrafter"/>
</dbReference>
<evidence type="ECO:0000313" key="4">
    <source>
        <dbReference type="Proteomes" id="UP000594262"/>
    </source>
</evidence>
<organism evidence="3 4">
    <name type="scientific">Clytia hemisphaerica</name>
    <dbReference type="NCBI Taxonomy" id="252671"/>
    <lineage>
        <taxon>Eukaryota</taxon>
        <taxon>Metazoa</taxon>
        <taxon>Cnidaria</taxon>
        <taxon>Hydrozoa</taxon>
        <taxon>Hydroidolina</taxon>
        <taxon>Leptothecata</taxon>
        <taxon>Obeliida</taxon>
        <taxon>Clytiidae</taxon>
        <taxon>Clytia</taxon>
    </lineage>
</organism>
<accession>A0A7M5XQ56</accession>
<keyword evidence="4" id="KW-1185">Reference proteome</keyword>
<evidence type="ECO:0000259" key="2">
    <source>
        <dbReference type="PROSITE" id="PS50835"/>
    </source>
</evidence>
<dbReference type="Pfam" id="PF13927">
    <property type="entry name" value="Ig_3"/>
    <property type="match status" value="2"/>
</dbReference>
<dbReference type="GO" id="GO:0098632">
    <property type="term" value="F:cell-cell adhesion mediator activity"/>
    <property type="evidence" value="ECO:0007669"/>
    <property type="project" value="TreeGrafter"/>
</dbReference>
<dbReference type="GO" id="GO:0005886">
    <property type="term" value="C:plasma membrane"/>
    <property type="evidence" value="ECO:0007669"/>
    <property type="project" value="TreeGrafter"/>
</dbReference>
<keyword evidence="1" id="KW-0393">Immunoglobulin domain</keyword>
<dbReference type="PROSITE" id="PS50835">
    <property type="entry name" value="IG_LIKE"/>
    <property type="match status" value="3"/>
</dbReference>
<dbReference type="GO" id="GO:0070593">
    <property type="term" value="P:dendrite self-avoidance"/>
    <property type="evidence" value="ECO:0007669"/>
    <property type="project" value="TreeGrafter"/>
</dbReference>
<dbReference type="InterPro" id="IPR003599">
    <property type="entry name" value="Ig_sub"/>
</dbReference>
<dbReference type="InterPro" id="IPR013783">
    <property type="entry name" value="Ig-like_fold"/>
</dbReference>
<dbReference type="InterPro" id="IPR003598">
    <property type="entry name" value="Ig_sub2"/>
</dbReference>
<feature type="domain" description="Ig-like" evidence="2">
    <location>
        <begin position="203"/>
        <end position="273"/>
    </location>
</feature>
<dbReference type="SMART" id="SM00409">
    <property type="entry name" value="IG"/>
    <property type="match status" value="3"/>
</dbReference>
<evidence type="ECO:0000313" key="3">
    <source>
        <dbReference type="EnsemblMetazoa" id="CLYHEMP026153.1"/>
    </source>
</evidence>
<dbReference type="InterPro" id="IPR013098">
    <property type="entry name" value="Ig_I-set"/>
</dbReference>